<feature type="binding site" evidence="3">
    <location>
        <begin position="383"/>
        <end position="390"/>
    </location>
    <ligand>
        <name>ATP</name>
        <dbReference type="ChEBI" id="CHEBI:30616"/>
    </ligand>
</feature>
<dbReference type="Pfam" id="PF01580">
    <property type="entry name" value="FtsK_SpoIIIE"/>
    <property type="match status" value="1"/>
</dbReference>
<dbReference type="PANTHER" id="PTHR22683:SF41">
    <property type="entry name" value="DNA TRANSLOCASE FTSK"/>
    <property type="match status" value="1"/>
</dbReference>
<evidence type="ECO:0000256" key="3">
    <source>
        <dbReference type="PROSITE-ProRule" id="PRU00289"/>
    </source>
</evidence>
<feature type="compositionally biased region" description="Basic and acidic residues" evidence="4">
    <location>
        <begin position="704"/>
        <end position="723"/>
    </location>
</feature>
<protein>
    <recommendedName>
        <fullName evidence="5">FtsK domain-containing protein</fullName>
    </recommendedName>
</protein>
<proteinExistence type="predicted"/>
<evidence type="ECO:0000256" key="2">
    <source>
        <dbReference type="ARBA" id="ARBA00022840"/>
    </source>
</evidence>
<evidence type="ECO:0000259" key="5">
    <source>
        <dbReference type="PROSITE" id="PS50901"/>
    </source>
</evidence>
<feature type="domain" description="FtsK" evidence="5">
    <location>
        <begin position="367"/>
        <end position="554"/>
    </location>
</feature>
<evidence type="ECO:0000313" key="7">
    <source>
        <dbReference type="Proteomes" id="UP000664109"/>
    </source>
</evidence>
<evidence type="ECO:0000256" key="1">
    <source>
        <dbReference type="ARBA" id="ARBA00022741"/>
    </source>
</evidence>
<reference evidence="6 7" key="1">
    <citation type="journal article" date="2016" name="Arch. Microbiol.">
        <title>Streptomyces zhihengii sp. nov., isolated from rhizospheric soil of Psammosilene tunicoides.</title>
        <authorList>
            <person name="Huang M.J."/>
            <person name="Fei J.J."/>
            <person name="Salam N."/>
            <person name="Kim C.J."/>
            <person name="Hozzein W.N."/>
            <person name="Xiao M."/>
            <person name="Huang H.Q."/>
            <person name="Li W.J."/>
        </authorList>
    </citation>
    <scope>NUCLEOTIDE SEQUENCE [LARGE SCALE GENOMIC DNA]</scope>
    <source>
        <strain evidence="6 7">YIM T102</strain>
    </source>
</reference>
<evidence type="ECO:0000256" key="4">
    <source>
        <dbReference type="SAM" id="MobiDB-lite"/>
    </source>
</evidence>
<dbReference type="InterPro" id="IPR050206">
    <property type="entry name" value="FtsK/SpoIIIE/SftA"/>
</dbReference>
<dbReference type="RefSeq" id="WP_205375996.1">
    <property type="nucleotide sequence ID" value="NZ_JAFEJA010000001.1"/>
</dbReference>
<keyword evidence="2 3" id="KW-0067">ATP-binding</keyword>
<keyword evidence="7" id="KW-1185">Reference proteome</keyword>
<name>A0ABS2UXL5_9ACTN</name>
<dbReference type="InterPro" id="IPR027417">
    <property type="entry name" value="P-loop_NTPase"/>
</dbReference>
<keyword evidence="1 3" id="KW-0547">Nucleotide-binding</keyword>
<dbReference type="EMBL" id="JAFEJA010000001">
    <property type="protein sequence ID" value="MBM9622234.1"/>
    <property type="molecule type" value="Genomic_DNA"/>
</dbReference>
<accession>A0ABS2UXL5</accession>
<dbReference type="Gene3D" id="3.40.50.300">
    <property type="entry name" value="P-loop containing nucleotide triphosphate hydrolases"/>
    <property type="match status" value="1"/>
</dbReference>
<dbReference type="InterPro" id="IPR002543">
    <property type="entry name" value="FtsK_dom"/>
</dbReference>
<organism evidence="6 7">
    <name type="scientific">Streptomyces zhihengii</name>
    <dbReference type="NCBI Taxonomy" id="1818004"/>
    <lineage>
        <taxon>Bacteria</taxon>
        <taxon>Bacillati</taxon>
        <taxon>Actinomycetota</taxon>
        <taxon>Actinomycetes</taxon>
        <taxon>Kitasatosporales</taxon>
        <taxon>Streptomycetaceae</taxon>
        <taxon>Streptomyces</taxon>
    </lineage>
</organism>
<feature type="region of interest" description="Disordered" evidence="4">
    <location>
        <begin position="697"/>
        <end position="723"/>
    </location>
</feature>
<dbReference type="PROSITE" id="PS50901">
    <property type="entry name" value="FTSK"/>
    <property type="match status" value="1"/>
</dbReference>
<comment type="caution">
    <text evidence="6">The sequence shown here is derived from an EMBL/GenBank/DDBJ whole genome shotgun (WGS) entry which is preliminary data.</text>
</comment>
<dbReference type="SUPFAM" id="SSF52540">
    <property type="entry name" value="P-loop containing nucleoside triphosphate hydrolases"/>
    <property type="match status" value="1"/>
</dbReference>
<evidence type="ECO:0000313" key="6">
    <source>
        <dbReference type="EMBL" id="MBM9622234.1"/>
    </source>
</evidence>
<dbReference type="PANTHER" id="PTHR22683">
    <property type="entry name" value="SPORULATION PROTEIN RELATED"/>
    <property type="match status" value="1"/>
</dbReference>
<sequence length="723" mass="76716">MSTHETTPAGAPDPEWDALVANASVWGGDGFRPTAAATVAANPLPEVSADPAGTTPLTPAWVKNGAGWKGRGRVARVNSVHGFRRWVRRQGGEHGHAAQVWRGLARTTRWVKGVEGADIDRSKHEARRAQEAYRAARRAHAHKLIPGDKKNKLAKVMDDASKDSAAAMTALAKVRKATRARRAWRASAVAAPLVAAEVGSVLALGDVTNGSLVACAATSFVLALIGRRTDAGETWTSDSVALGDGGKLTDETLNAAYRDAGVLKDDQILKLLSPVALTRDGDAYEVVFDLPSGMPTDKALSAVKGLASAMGVSITQVHQGRGEREGRIHLRVNLRIPFTGKPSPGPLLTAGRMDLFKPVPMGVSMRGKPIETDWVERSGLFGGEPGAGKSAAVNNVLLAAALDPYTRLYLADGKAGFDLVPFESIAEMIDTAGDPEALLSILTHVWEMEVPARRAALREHGARKVSAELAVKDRRLALAILFVDEWASYVAGAPAKLREELNRLFQLIVSQGRALGIASLAATQKPSSDSVPTSVRDLLSVRWAMRCMTPEASDTILGKGYASAGQNAQTILKSQRGVGILMSGESAEPELVRGYFYKDDEVEQIIGRATELRAEAGTMPGMAPLGATAAPAAPRLLDHLIAAVTATGRGVATKGEVLAYLAGVDPQYAPEDGESEAQFRSRAGKLLAEWLDAEGLEVPTPKVDGPDGKRSLGYRLDDLSEVR</sequence>
<dbReference type="Proteomes" id="UP000664109">
    <property type="component" value="Unassembled WGS sequence"/>
</dbReference>
<gene>
    <name evidence="6" type="ORF">JE024_26550</name>
</gene>